<dbReference type="PROSITE" id="PS00868">
    <property type="entry name" value="CYS_MET_METAB_PP"/>
    <property type="match status" value="1"/>
</dbReference>
<evidence type="ECO:0000256" key="1">
    <source>
        <dbReference type="ARBA" id="ARBA00001933"/>
    </source>
</evidence>
<dbReference type="EMBL" id="OX365763">
    <property type="protein sequence ID" value="CAI4039334.1"/>
    <property type="molecule type" value="Genomic_DNA"/>
</dbReference>
<comment type="similarity">
    <text evidence="2 9">Belongs to the trans-sulfuration enzymes family.</text>
</comment>
<dbReference type="AlphaFoldDB" id="A0AA35NGX1"/>
<proteinExistence type="inferred from homology"/>
<evidence type="ECO:0000256" key="5">
    <source>
        <dbReference type="ARBA" id="ARBA00046315"/>
    </source>
</evidence>
<comment type="pathway">
    <text evidence="5">Amino-acid biosynthesis; L-methionine biosynthesis via de novo pathway; L-homocysteine from L-cystathionine: step 1/1.</text>
</comment>
<evidence type="ECO:0008006" key="12">
    <source>
        <dbReference type="Google" id="ProtNLM"/>
    </source>
</evidence>
<sequence length="401" mass="44213">MIDSTELSDFGISTQLSVIGRNPDEQCGFVNPALYKGSTIIHKTLEDLEQRKGRFFYGTAGSPTIANLEDAWTHLTGSAGTVLSPSGLGSISLALLTLSKAGDHILITDSVYFPTRMLCDGLLAKFGIETEYYDPSIGEDIEKLVKPNTTVIFLESPGSGTMEIQNIPALVSVAKKHGIKTILDNTWATPLFFDAHGHGIDISLEAGTKYLGGHSDLLLGLVSANEECWPLLRSTYDAMAMLPGADDCLLALRGMRTLHLRLKEAERKALDLAAWFKKRDEVEKVLHPAFEDCPGHEYWVRDYKGSSGLFSIVLKDGFTRSGLENMVDNMKVFELGYSWGGYDSLITPVNPPTQRKAAPWSHNGFALRIQVGLEELEDLKRDLELGFERLTEEISMTPLQI</sequence>
<evidence type="ECO:0000256" key="6">
    <source>
        <dbReference type="ARBA" id="ARBA00047517"/>
    </source>
</evidence>
<dbReference type="SUPFAM" id="SSF53383">
    <property type="entry name" value="PLP-dependent transferases"/>
    <property type="match status" value="1"/>
</dbReference>
<comment type="catalytic activity">
    <reaction evidence="6">
        <text>L,L-cystathionine + H2O = L-homocysteine + pyruvate + NH4(+)</text>
        <dbReference type="Rhea" id="RHEA:13965"/>
        <dbReference type="ChEBI" id="CHEBI:15361"/>
        <dbReference type="ChEBI" id="CHEBI:15377"/>
        <dbReference type="ChEBI" id="CHEBI:28938"/>
        <dbReference type="ChEBI" id="CHEBI:58161"/>
        <dbReference type="ChEBI" id="CHEBI:58199"/>
    </reaction>
</comment>
<evidence type="ECO:0000313" key="10">
    <source>
        <dbReference type="EMBL" id="CAI4039334.1"/>
    </source>
</evidence>
<evidence type="ECO:0000313" key="11">
    <source>
        <dbReference type="Proteomes" id="UP001161438"/>
    </source>
</evidence>
<name>A0AA35NGX1_SACMI</name>
<evidence type="ECO:0000256" key="7">
    <source>
        <dbReference type="ARBA" id="ARBA00047625"/>
    </source>
</evidence>
<dbReference type="InterPro" id="IPR015422">
    <property type="entry name" value="PyrdxlP-dep_Trfase_small"/>
</dbReference>
<dbReference type="Proteomes" id="UP001161438">
    <property type="component" value="Chromosome 7"/>
</dbReference>
<dbReference type="RefSeq" id="XP_056082449.1">
    <property type="nucleotide sequence ID" value="XM_056222793.1"/>
</dbReference>
<feature type="modified residue" description="N6-(pyridoxal phosphate)lysine" evidence="8">
    <location>
        <position position="209"/>
    </location>
</feature>
<dbReference type="GO" id="GO:0030170">
    <property type="term" value="F:pyridoxal phosphate binding"/>
    <property type="evidence" value="ECO:0007669"/>
    <property type="project" value="InterPro"/>
</dbReference>
<evidence type="ECO:0000256" key="2">
    <source>
        <dbReference type="ARBA" id="ARBA00009077"/>
    </source>
</evidence>
<comment type="catalytic activity">
    <reaction evidence="7">
        <text>an S-substituted L-cysteine + H2O = a thiol + pyruvate + NH4(+)</text>
        <dbReference type="Rhea" id="RHEA:18121"/>
        <dbReference type="ChEBI" id="CHEBI:15361"/>
        <dbReference type="ChEBI" id="CHEBI:15377"/>
        <dbReference type="ChEBI" id="CHEBI:28938"/>
        <dbReference type="ChEBI" id="CHEBI:29256"/>
        <dbReference type="ChEBI" id="CHEBI:58717"/>
        <dbReference type="EC" id="4.4.1.13"/>
    </reaction>
</comment>
<evidence type="ECO:0000256" key="4">
    <source>
        <dbReference type="ARBA" id="ARBA00023239"/>
    </source>
</evidence>
<dbReference type="InterPro" id="IPR015424">
    <property type="entry name" value="PyrdxlP-dep_Trfase"/>
</dbReference>
<dbReference type="InterPro" id="IPR054542">
    <property type="entry name" value="Cys_met_metab_PP"/>
</dbReference>
<gene>
    <name evidence="10" type="primary">SMKI07G3190</name>
    <name evidence="10" type="ORF">SMKI_07G3190</name>
</gene>
<keyword evidence="11" id="KW-1185">Reference proteome</keyword>
<dbReference type="Gene3D" id="3.40.640.10">
    <property type="entry name" value="Type I PLP-dependent aspartate aminotransferase-like (Major domain)"/>
    <property type="match status" value="1"/>
</dbReference>
<dbReference type="GO" id="GO:0047804">
    <property type="term" value="F:cysteine-S-conjugate beta-lyase activity"/>
    <property type="evidence" value="ECO:0007669"/>
    <property type="project" value="UniProtKB-EC"/>
</dbReference>
<dbReference type="PIRSF" id="PIRSF001434">
    <property type="entry name" value="CGS"/>
    <property type="match status" value="1"/>
</dbReference>
<dbReference type="InterPro" id="IPR006233">
    <property type="entry name" value="Cys_b_lyase_bac"/>
</dbReference>
<dbReference type="PANTHER" id="PTHR43500">
    <property type="entry name" value="CYSTATHIONINE BETA-LYASE-RELATED"/>
    <property type="match status" value="1"/>
</dbReference>
<keyword evidence="3 8" id="KW-0663">Pyridoxal phosphate</keyword>
<dbReference type="Gene3D" id="3.90.1150.10">
    <property type="entry name" value="Aspartate Aminotransferase, domain 1"/>
    <property type="match status" value="1"/>
</dbReference>
<evidence type="ECO:0000256" key="9">
    <source>
        <dbReference type="RuleBase" id="RU362118"/>
    </source>
</evidence>
<dbReference type="PANTHER" id="PTHR43500:SF1">
    <property type="entry name" value="CYSTATHIONINE BETA-LYASE-RELATED"/>
    <property type="match status" value="1"/>
</dbReference>
<organism evidence="10 11">
    <name type="scientific">Saccharomyces mikatae IFO 1815</name>
    <dbReference type="NCBI Taxonomy" id="226126"/>
    <lineage>
        <taxon>Eukaryota</taxon>
        <taxon>Fungi</taxon>
        <taxon>Dikarya</taxon>
        <taxon>Ascomycota</taxon>
        <taxon>Saccharomycotina</taxon>
        <taxon>Saccharomycetes</taxon>
        <taxon>Saccharomycetales</taxon>
        <taxon>Saccharomycetaceae</taxon>
        <taxon>Saccharomyces</taxon>
    </lineage>
</organism>
<comment type="cofactor">
    <cofactor evidence="1 9">
        <name>pyridoxal 5'-phosphate</name>
        <dbReference type="ChEBI" id="CHEBI:597326"/>
    </cofactor>
</comment>
<dbReference type="GeneID" id="80918545"/>
<dbReference type="GO" id="GO:0019450">
    <property type="term" value="P:L-cysteine catabolic process to pyruvate"/>
    <property type="evidence" value="ECO:0007669"/>
    <property type="project" value="TreeGrafter"/>
</dbReference>
<evidence type="ECO:0000256" key="8">
    <source>
        <dbReference type="PIRSR" id="PIRSR001434-2"/>
    </source>
</evidence>
<dbReference type="FunFam" id="3.40.640.10:FF:000046">
    <property type="entry name" value="Cystathionine gamma-lyase"/>
    <property type="match status" value="1"/>
</dbReference>
<keyword evidence="4" id="KW-0456">Lyase</keyword>
<reference evidence="10" key="1">
    <citation type="submission" date="2022-10" db="EMBL/GenBank/DDBJ databases">
        <authorList>
            <person name="Byrne P K."/>
        </authorList>
    </citation>
    <scope>NUCLEOTIDE SEQUENCE</scope>
    <source>
        <strain evidence="10">IFO1815</strain>
    </source>
</reference>
<evidence type="ECO:0000256" key="3">
    <source>
        <dbReference type="ARBA" id="ARBA00022898"/>
    </source>
</evidence>
<dbReference type="GO" id="GO:0019346">
    <property type="term" value="P:transsulfuration"/>
    <property type="evidence" value="ECO:0007669"/>
    <property type="project" value="InterPro"/>
</dbReference>
<dbReference type="NCBIfam" id="TIGR01324">
    <property type="entry name" value="cysta_beta_ly_B"/>
    <property type="match status" value="1"/>
</dbReference>
<accession>A0AA35NGX1</accession>
<dbReference type="InterPro" id="IPR000277">
    <property type="entry name" value="Cys/Met-Metab_PyrdxlP-dep_enz"/>
</dbReference>
<dbReference type="Pfam" id="PF01053">
    <property type="entry name" value="Cys_Met_Meta_PP"/>
    <property type="match status" value="1"/>
</dbReference>
<dbReference type="InterPro" id="IPR015421">
    <property type="entry name" value="PyrdxlP-dep_Trfase_major"/>
</dbReference>
<protein>
    <recommendedName>
        <fullName evidence="12">Cystathionine beta-lyase</fullName>
    </recommendedName>
</protein>